<evidence type="ECO:0000256" key="3">
    <source>
        <dbReference type="ARBA" id="ARBA00022801"/>
    </source>
</evidence>
<evidence type="ECO:0000256" key="6">
    <source>
        <dbReference type="ARBA" id="ARBA00023180"/>
    </source>
</evidence>
<dbReference type="GO" id="GO:0030246">
    <property type="term" value="F:carbohydrate binding"/>
    <property type="evidence" value="ECO:0007669"/>
    <property type="project" value="InterPro"/>
</dbReference>
<name>A0A8S1HKP9_9PELO</name>
<dbReference type="InterPro" id="IPR013780">
    <property type="entry name" value="Glyco_hydro_b"/>
</dbReference>
<feature type="domain" description="P-type" evidence="11">
    <location>
        <begin position="10"/>
        <end position="58"/>
    </location>
</feature>
<dbReference type="FunFam" id="2.60.40.1180:FF:000023">
    <property type="entry name" value="neutral alpha-glucosidase AB isoform X2"/>
    <property type="match status" value="1"/>
</dbReference>
<feature type="chain" id="PRO_5035774554" description="P-type domain-containing protein" evidence="10">
    <location>
        <begin position="16"/>
        <end position="944"/>
    </location>
</feature>
<comment type="caution">
    <text evidence="12">The sequence shown here is derived from an EMBL/GenBank/DDBJ whole genome shotgun (WGS) entry which is preliminary data.</text>
</comment>
<protein>
    <recommendedName>
        <fullName evidence="11">P-type domain-containing protein</fullName>
    </recommendedName>
</protein>
<evidence type="ECO:0000313" key="12">
    <source>
        <dbReference type="EMBL" id="CAD6197216.1"/>
    </source>
</evidence>
<evidence type="ECO:0000256" key="9">
    <source>
        <dbReference type="RuleBase" id="RU361185"/>
    </source>
</evidence>
<dbReference type="AlphaFoldDB" id="A0A8S1HKP9"/>
<sequence length="944" mass="106010">MRRLLLLSLAVLARCQTQTRFDCFPEPHGASQQACEARGCIWNQQSQPQSVPWCYMAPGVGYKLGSQSGATYSLKKNSGPKNPWGLDFPDVQLTTKTYGSILNVKITSGQRYEPPVDFPKQPATSSEQLTLSTDASTDVFSFAVVRQSNNRKIFDTSIGGLIFSDQFIQIATYLPSENMYGWGENTHQNIKHDFSGYLTWGMFARDQPPNSGSLDTMNLYGVHPYYMLVEPDGKTHGVLILNSNAQEVTTAPGPSLIYKTIGGNLDIYFFPGPTPEQVTQQYLSFIGRPFLPAYWSLGYQLSRYGYKNLDDVKARIGAVRDAGVPIDIGVIDIDYMDRYKDFTTGSNFNGLSSYVQQMHDWSMKLILIFDPAIEVDYPSFQRGISANAKFIEWENANQVMHSIQDMYPLAKDTKIMLGVVWPDNHVAFPDFFDPTSNTQNWWISEFKNYRSQVAFDGIWIDMNEPSNFGTNDPHPWYFDNPDHPNAAPLFCPMNNSWDMPPYLTHSVWRFGDASTGAYLATNTLCLLAVQANNQQRFYNTKNLYGLSEAISTQQALFQSTGKRGAVVSRSTFPSAGRYAGHWLGDNTARWEDLRTSVIGAQEFNLFGIPYVGSDVCGFNGDSNEELCLRWQQMGAFHSFFRNHNTIGAPPQDPAVWPSVAAASKKANLFRYQYLPYLFSLHFIASMNGGTVVRPVFFEFPMDTETLNLSEQFMWGKSMLIAPVLKQGATSVNVYLPEDRWYSLSDMTYGIIVSEGYRTMSAPTTSLIPVFVRGGSIIPRQTPAITTDATRQNPFEALVAPDANGNAEGVLYWDDGETIVKDFGSHPYHQWQYTYNFTSGGTTRLSIKHSKSTTVPVPTLDILEIFDFRGTPDYRSFKLNGQTVNINVQTSSYSPITKRLYISTKGLIDLSKGDVVLEWNSSSSSTLEFSPKMVALESNRYELKL</sequence>
<dbReference type="GO" id="GO:0016020">
    <property type="term" value="C:membrane"/>
    <property type="evidence" value="ECO:0007669"/>
    <property type="project" value="UniProtKB-SubCell"/>
</dbReference>
<keyword evidence="3 9" id="KW-0378">Hydrolase</keyword>
<keyword evidence="6" id="KW-0325">Glycoprotein</keyword>
<dbReference type="PANTHER" id="PTHR22762">
    <property type="entry name" value="ALPHA-GLUCOSIDASE"/>
    <property type="match status" value="1"/>
</dbReference>
<dbReference type="PANTHER" id="PTHR22762:SF133">
    <property type="entry name" value="P-TYPE DOMAIN-CONTAINING PROTEIN"/>
    <property type="match status" value="1"/>
</dbReference>
<comment type="caution">
    <text evidence="8">Lacks conserved residue(s) required for the propagation of feature annotation.</text>
</comment>
<dbReference type="InterPro" id="IPR017853">
    <property type="entry name" value="GH"/>
</dbReference>
<evidence type="ECO:0000256" key="8">
    <source>
        <dbReference type="PROSITE-ProRule" id="PRU00779"/>
    </source>
</evidence>
<evidence type="ECO:0000256" key="2">
    <source>
        <dbReference type="ARBA" id="ARBA00007806"/>
    </source>
</evidence>
<dbReference type="InterPro" id="IPR030458">
    <property type="entry name" value="Glyco_hydro_31_AS"/>
</dbReference>
<dbReference type="SMART" id="SM00018">
    <property type="entry name" value="PD"/>
    <property type="match status" value="1"/>
</dbReference>
<organism evidence="12 13">
    <name type="scientific">Caenorhabditis auriculariae</name>
    <dbReference type="NCBI Taxonomy" id="2777116"/>
    <lineage>
        <taxon>Eukaryota</taxon>
        <taxon>Metazoa</taxon>
        <taxon>Ecdysozoa</taxon>
        <taxon>Nematoda</taxon>
        <taxon>Chromadorea</taxon>
        <taxon>Rhabditida</taxon>
        <taxon>Rhabditina</taxon>
        <taxon>Rhabditomorpha</taxon>
        <taxon>Rhabditoidea</taxon>
        <taxon>Rhabditidae</taxon>
        <taxon>Peloderinae</taxon>
        <taxon>Caenorhabditis</taxon>
    </lineage>
</organism>
<dbReference type="Gene3D" id="2.60.40.1760">
    <property type="entry name" value="glycosyl hydrolase (family 31)"/>
    <property type="match status" value="1"/>
</dbReference>
<dbReference type="InterPro" id="IPR000519">
    <property type="entry name" value="P_trefoil_dom"/>
</dbReference>
<dbReference type="EMBL" id="CAJGYM010000088">
    <property type="protein sequence ID" value="CAD6197216.1"/>
    <property type="molecule type" value="Genomic_DNA"/>
</dbReference>
<dbReference type="InterPro" id="IPR000322">
    <property type="entry name" value="Glyco_hydro_31_TIM"/>
</dbReference>
<dbReference type="Gene3D" id="4.10.110.10">
    <property type="entry name" value="Spasmolytic Protein, domain 1"/>
    <property type="match status" value="1"/>
</dbReference>
<dbReference type="InterPro" id="IPR048395">
    <property type="entry name" value="Glyco_hydro_31_C"/>
</dbReference>
<dbReference type="Gene3D" id="3.20.20.80">
    <property type="entry name" value="Glycosidases"/>
    <property type="match status" value="1"/>
</dbReference>
<comment type="subcellular location">
    <subcellularLocation>
        <location evidence="1">Membrane</location>
    </subcellularLocation>
</comment>
<evidence type="ECO:0000256" key="7">
    <source>
        <dbReference type="ARBA" id="ARBA00023295"/>
    </source>
</evidence>
<dbReference type="CDD" id="cd14752">
    <property type="entry name" value="GH31_N"/>
    <property type="match status" value="1"/>
</dbReference>
<evidence type="ECO:0000256" key="4">
    <source>
        <dbReference type="ARBA" id="ARBA00023136"/>
    </source>
</evidence>
<dbReference type="SUPFAM" id="SSF74650">
    <property type="entry name" value="Galactose mutarotase-like"/>
    <property type="match status" value="1"/>
</dbReference>
<evidence type="ECO:0000256" key="5">
    <source>
        <dbReference type="ARBA" id="ARBA00023157"/>
    </source>
</evidence>
<dbReference type="CDD" id="cd06602">
    <property type="entry name" value="GH31_MGAM_SI_GAA"/>
    <property type="match status" value="1"/>
</dbReference>
<dbReference type="GO" id="GO:0004558">
    <property type="term" value="F:alpha-1,4-glucosidase activity"/>
    <property type="evidence" value="ECO:0007669"/>
    <property type="project" value="TreeGrafter"/>
</dbReference>
<dbReference type="SUPFAM" id="SSF51011">
    <property type="entry name" value="Glycosyl hydrolase domain"/>
    <property type="match status" value="1"/>
</dbReference>
<dbReference type="Pfam" id="PF01055">
    <property type="entry name" value="Glyco_hydro_31_2nd"/>
    <property type="match status" value="1"/>
</dbReference>
<dbReference type="FunFam" id="2.60.40.1760:FF:000001">
    <property type="entry name" value="Maltase-glucoamylase, intestinal"/>
    <property type="match status" value="1"/>
</dbReference>
<dbReference type="Pfam" id="PF00088">
    <property type="entry name" value="Trefoil"/>
    <property type="match status" value="1"/>
</dbReference>
<evidence type="ECO:0000256" key="1">
    <source>
        <dbReference type="ARBA" id="ARBA00004370"/>
    </source>
</evidence>
<dbReference type="SUPFAM" id="SSF51445">
    <property type="entry name" value="(Trans)glycosidases"/>
    <property type="match status" value="1"/>
</dbReference>
<dbReference type="PROSITE" id="PS00129">
    <property type="entry name" value="GLYCOSYL_HYDROL_F31_1"/>
    <property type="match status" value="1"/>
</dbReference>
<keyword evidence="10" id="KW-0732">Signal</keyword>
<dbReference type="InterPro" id="IPR044913">
    <property type="entry name" value="P_trefoil_dom_sf"/>
</dbReference>
<dbReference type="CDD" id="cd00111">
    <property type="entry name" value="Trefoil"/>
    <property type="match status" value="1"/>
</dbReference>
<dbReference type="Proteomes" id="UP000835052">
    <property type="component" value="Unassembled WGS sequence"/>
</dbReference>
<keyword evidence="4" id="KW-0472">Membrane</keyword>
<reference evidence="12" key="1">
    <citation type="submission" date="2020-10" db="EMBL/GenBank/DDBJ databases">
        <authorList>
            <person name="Kikuchi T."/>
        </authorList>
    </citation>
    <scope>NUCLEOTIDE SEQUENCE</scope>
    <source>
        <strain evidence="12">NKZ352</strain>
    </source>
</reference>
<evidence type="ECO:0000256" key="10">
    <source>
        <dbReference type="SAM" id="SignalP"/>
    </source>
</evidence>
<dbReference type="Gene3D" id="2.60.40.1180">
    <property type="entry name" value="Golgi alpha-mannosidase II"/>
    <property type="match status" value="2"/>
</dbReference>
<keyword evidence="5" id="KW-1015">Disulfide bond</keyword>
<accession>A0A8S1HKP9</accession>
<keyword evidence="7 9" id="KW-0326">Glycosidase</keyword>
<dbReference type="OrthoDB" id="1334205at2759"/>
<gene>
    <name evidence="12" type="ORF">CAUJ_LOCUS13125</name>
</gene>
<proteinExistence type="inferred from homology"/>
<dbReference type="PROSITE" id="PS51448">
    <property type="entry name" value="P_TREFOIL_2"/>
    <property type="match status" value="1"/>
</dbReference>
<evidence type="ECO:0000259" key="11">
    <source>
        <dbReference type="PROSITE" id="PS51448"/>
    </source>
</evidence>
<dbReference type="Pfam" id="PF21365">
    <property type="entry name" value="Glyco_hydro_31_3rd"/>
    <property type="match status" value="1"/>
</dbReference>
<comment type="similarity">
    <text evidence="2 9">Belongs to the glycosyl hydrolase 31 family.</text>
</comment>
<keyword evidence="13" id="KW-1185">Reference proteome</keyword>
<evidence type="ECO:0000313" key="13">
    <source>
        <dbReference type="Proteomes" id="UP000835052"/>
    </source>
</evidence>
<dbReference type="InterPro" id="IPR011013">
    <property type="entry name" value="Gal_mutarotase_sf_dom"/>
</dbReference>
<feature type="signal peptide" evidence="10">
    <location>
        <begin position="1"/>
        <end position="15"/>
    </location>
</feature>
<dbReference type="GO" id="GO:0005975">
    <property type="term" value="P:carbohydrate metabolic process"/>
    <property type="evidence" value="ECO:0007669"/>
    <property type="project" value="InterPro"/>
</dbReference>